<evidence type="ECO:0000313" key="4">
    <source>
        <dbReference type="EMBL" id="MFD1948608.1"/>
    </source>
</evidence>
<evidence type="ECO:0000259" key="2">
    <source>
        <dbReference type="Pfam" id="PF01757"/>
    </source>
</evidence>
<feature type="domain" description="Acyltransferase 3" evidence="2">
    <location>
        <begin position="4"/>
        <end position="339"/>
    </location>
</feature>
<comment type="caution">
    <text evidence="4">The sequence shown here is derived from an EMBL/GenBank/DDBJ whole genome shotgun (WGS) entry which is preliminary data.</text>
</comment>
<feature type="transmembrane region" description="Helical" evidence="1">
    <location>
        <begin position="143"/>
        <end position="159"/>
    </location>
</feature>
<name>A0ABW4TT16_9ACTN</name>
<dbReference type="PANTHER" id="PTHR23028">
    <property type="entry name" value="ACETYLTRANSFERASE"/>
    <property type="match status" value="1"/>
</dbReference>
<reference evidence="5" key="1">
    <citation type="journal article" date="2019" name="Int. J. Syst. Evol. Microbiol.">
        <title>The Global Catalogue of Microorganisms (GCM) 10K type strain sequencing project: providing services to taxonomists for standard genome sequencing and annotation.</title>
        <authorList>
            <consortium name="The Broad Institute Genomics Platform"/>
            <consortium name="The Broad Institute Genome Sequencing Center for Infectious Disease"/>
            <person name="Wu L."/>
            <person name="Ma J."/>
        </authorList>
    </citation>
    <scope>NUCLEOTIDE SEQUENCE [LARGE SCALE GENOMIC DNA]</scope>
    <source>
        <strain evidence="5">CGMCC 1.12477</strain>
    </source>
</reference>
<feature type="transmembrane region" description="Helical" evidence="1">
    <location>
        <begin position="30"/>
        <end position="50"/>
    </location>
</feature>
<evidence type="ECO:0000256" key="1">
    <source>
        <dbReference type="SAM" id="Phobius"/>
    </source>
</evidence>
<feature type="transmembrane region" description="Helical" evidence="1">
    <location>
        <begin position="7"/>
        <end position="24"/>
    </location>
</feature>
<protein>
    <submittedName>
        <fullName evidence="4">Acyltransferase family protein</fullName>
        <ecNumber evidence="4">2.3.1.-</ecNumber>
    </submittedName>
</protein>
<dbReference type="EC" id="2.3.1.-" evidence="4"/>
<keyword evidence="1" id="KW-0812">Transmembrane</keyword>
<proteinExistence type="predicted"/>
<dbReference type="Pfam" id="PF19040">
    <property type="entry name" value="SGNH"/>
    <property type="match status" value="1"/>
</dbReference>
<accession>A0ABW4TT16</accession>
<dbReference type="InterPro" id="IPR043968">
    <property type="entry name" value="SGNH"/>
</dbReference>
<feature type="domain" description="SGNH" evidence="3">
    <location>
        <begin position="449"/>
        <end position="681"/>
    </location>
</feature>
<feature type="transmembrane region" description="Helical" evidence="1">
    <location>
        <begin position="166"/>
        <end position="186"/>
    </location>
</feature>
<dbReference type="Pfam" id="PF01757">
    <property type="entry name" value="Acyl_transf_3"/>
    <property type="match status" value="1"/>
</dbReference>
<organism evidence="4 5">
    <name type="scientific">Nocardioides aestuarii</name>
    <dbReference type="NCBI Taxonomy" id="252231"/>
    <lineage>
        <taxon>Bacteria</taxon>
        <taxon>Bacillati</taxon>
        <taxon>Actinomycetota</taxon>
        <taxon>Actinomycetes</taxon>
        <taxon>Propionibacteriales</taxon>
        <taxon>Nocardioidaceae</taxon>
        <taxon>Nocardioides</taxon>
    </lineage>
</organism>
<dbReference type="InterPro" id="IPR002656">
    <property type="entry name" value="Acyl_transf_3_dom"/>
</dbReference>
<dbReference type="Proteomes" id="UP001597351">
    <property type="component" value="Unassembled WGS sequence"/>
</dbReference>
<feature type="transmembrane region" description="Helical" evidence="1">
    <location>
        <begin position="230"/>
        <end position="249"/>
    </location>
</feature>
<evidence type="ECO:0000259" key="3">
    <source>
        <dbReference type="Pfam" id="PF19040"/>
    </source>
</evidence>
<keyword evidence="4" id="KW-0012">Acyltransferase</keyword>
<dbReference type="InterPro" id="IPR050879">
    <property type="entry name" value="Acyltransferase_3"/>
</dbReference>
<keyword evidence="5" id="KW-1185">Reference proteome</keyword>
<dbReference type="PANTHER" id="PTHR23028:SF53">
    <property type="entry name" value="ACYL_TRANSF_3 DOMAIN-CONTAINING PROTEIN"/>
    <property type="match status" value="1"/>
</dbReference>
<dbReference type="GO" id="GO:0016746">
    <property type="term" value="F:acyltransferase activity"/>
    <property type="evidence" value="ECO:0007669"/>
    <property type="project" value="UniProtKB-KW"/>
</dbReference>
<keyword evidence="1" id="KW-0472">Membrane</keyword>
<feature type="transmembrane region" description="Helical" evidence="1">
    <location>
        <begin position="71"/>
        <end position="91"/>
    </location>
</feature>
<gene>
    <name evidence="4" type="ORF">ACFSDE_17535</name>
</gene>
<feature type="transmembrane region" description="Helical" evidence="1">
    <location>
        <begin position="206"/>
        <end position="223"/>
    </location>
</feature>
<keyword evidence="4" id="KW-0808">Transferase</keyword>
<feature type="transmembrane region" description="Helical" evidence="1">
    <location>
        <begin position="361"/>
        <end position="381"/>
    </location>
</feature>
<evidence type="ECO:0000313" key="5">
    <source>
        <dbReference type="Proteomes" id="UP001597351"/>
    </source>
</evidence>
<dbReference type="EMBL" id="JBHUGD010000003">
    <property type="protein sequence ID" value="MFD1948608.1"/>
    <property type="molecule type" value="Genomic_DNA"/>
</dbReference>
<sequence>MFRADIQGLRALAVLGILVYHLGLSPYRGGFVTLDVFFVLSGFLITLLLLREVERSGRIDLVAFYVRRARRILPAATVAIVGTVVASYLWINPLDARDAAVDGVWASLFVANVRFAIDETDYFAQDDLASPLQHFWSLSVEEQFYLVLPALLLVTVLLARRTRRGARPVTAMATVLAVVTAASFAWSVHASQVSPQTAYFSTFTRSWEFGVGALLAIAAPRLVSRLGPAARNGVALGGLALVGVALFTVSSSDPYPGWLALMPVLGTGAVLVAGSGETGPTRVSRALGVRPLRTIGDASYSLYLWHWPVIVVAEQRLQRDLRPLDVVVVLGVTALMTWASYRYVETPFRHRRSRRRGQGLALYPAALGIAVGSCLLAVVAVDRGVETSAPAIEVDDVETGPRGRDLSDDPVVALVEASVKQARQGAPVPGDLRPGLRDLKGDTADLGRCDNLDPPWRLCRRGDATGEKTVVVLGDSHGRHWIPAMEEVTREAGWAAYYLVKSQCTPVRVEGVLKGEDGPFEECADFNAWAMDQLEQLDPDLVVVSTTAASRLWVDGAVVSDQPTIDDEVRRGFRDLFADLAPLTRRTTLLVDVPSRTTRPAECLSRRDATLAACLEEPTARRAAASATSIDVARRAGVDVVRTEQWVCADGQCPAVVGDMVVQRDTGHLTTVYSRHLAGALGKRLGLDRRGSASR</sequence>
<dbReference type="RefSeq" id="WP_343920970.1">
    <property type="nucleotide sequence ID" value="NZ_BAAAJT010000002.1"/>
</dbReference>
<keyword evidence="1" id="KW-1133">Transmembrane helix</keyword>
<feature type="transmembrane region" description="Helical" evidence="1">
    <location>
        <begin position="255"/>
        <end position="275"/>
    </location>
</feature>